<dbReference type="RefSeq" id="WP_128934827.1">
    <property type="nucleotide sequence ID" value="NZ_CP022221.1"/>
</dbReference>
<keyword evidence="1" id="KW-0472">Membrane</keyword>
<keyword evidence="1" id="KW-0812">Transmembrane</keyword>
<keyword evidence="1" id="KW-1133">Transmembrane helix</keyword>
<sequence length="83" mass="9235">MELVLLYLGLCLAVGVFAHVSRDRSGLGWFLLALAVSPLIAAIWIAILKQLAPREPVPFDQFRAAEQERLARIQANLQQHSGR</sequence>
<dbReference type="AlphaFoldDB" id="A0A4V1KW83"/>
<comment type="caution">
    <text evidence="2">The sequence shown here is derived from an EMBL/GenBank/DDBJ whole genome shotgun (WGS) entry which is preliminary data.</text>
</comment>
<accession>A0A4V1KW83</accession>
<protein>
    <submittedName>
        <fullName evidence="2">Uncharacterized protein</fullName>
    </submittedName>
</protein>
<organism evidence="2 3">
    <name type="scientific">Bradyrhizobium zhanjiangense</name>
    <dbReference type="NCBI Taxonomy" id="1325107"/>
    <lineage>
        <taxon>Bacteria</taxon>
        <taxon>Pseudomonadati</taxon>
        <taxon>Pseudomonadota</taxon>
        <taxon>Alphaproteobacteria</taxon>
        <taxon>Hyphomicrobiales</taxon>
        <taxon>Nitrobacteraceae</taxon>
        <taxon>Bradyrhizobium</taxon>
    </lineage>
</organism>
<proteinExistence type="predicted"/>
<dbReference type="EMBL" id="RKMK01000017">
    <property type="protein sequence ID" value="RXG94741.1"/>
    <property type="molecule type" value="Genomic_DNA"/>
</dbReference>
<evidence type="ECO:0000313" key="3">
    <source>
        <dbReference type="Proteomes" id="UP000290174"/>
    </source>
</evidence>
<feature type="transmembrane region" description="Helical" evidence="1">
    <location>
        <begin position="28"/>
        <end position="48"/>
    </location>
</feature>
<dbReference type="Proteomes" id="UP000290174">
    <property type="component" value="Unassembled WGS sequence"/>
</dbReference>
<name>A0A4V1KW83_9BRAD</name>
<reference evidence="2 3" key="1">
    <citation type="submission" date="2018-11" db="EMBL/GenBank/DDBJ databases">
        <title>Bradyrhizobium sp. nov., isolated from effective nodules of peanut in China.</title>
        <authorList>
            <person name="Li Y."/>
        </authorList>
    </citation>
    <scope>NUCLEOTIDE SEQUENCE [LARGE SCALE GENOMIC DNA]</scope>
    <source>
        <strain evidence="2 3">CCBAU 51770</strain>
    </source>
</reference>
<gene>
    <name evidence="2" type="ORF">EAS61_19815</name>
</gene>
<evidence type="ECO:0000313" key="2">
    <source>
        <dbReference type="EMBL" id="RXG94741.1"/>
    </source>
</evidence>
<evidence type="ECO:0000256" key="1">
    <source>
        <dbReference type="SAM" id="Phobius"/>
    </source>
</evidence>